<name>A0A8J6YWT5_9RHOB</name>
<dbReference type="SMART" id="SM00530">
    <property type="entry name" value="HTH_XRE"/>
    <property type="match status" value="1"/>
</dbReference>
<gene>
    <name evidence="2" type="ORF">ICN82_13405</name>
</gene>
<keyword evidence="3" id="KW-1185">Reference proteome</keyword>
<protein>
    <submittedName>
        <fullName evidence="2">Helix-turn-helix domain-containing protein</fullName>
    </submittedName>
</protein>
<dbReference type="Gene3D" id="1.10.260.40">
    <property type="entry name" value="lambda repressor-like DNA-binding domains"/>
    <property type="match status" value="1"/>
</dbReference>
<comment type="caution">
    <text evidence="2">The sequence shown here is derived from an EMBL/GenBank/DDBJ whole genome shotgun (WGS) entry which is preliminary data.</text>
</comment>
<reference evidence="2" key="1">
    <citation type="submission" date="2020-09" db="EMBL/GenBank/DDBJ databases">
        <title>A novel bacterium of genus Mangrovicoccus, isolated from South China Sea.</title>
        <authorList>
            <person name="Huang H."/>
            <person name="Mo K."/>
            <person name="Hu Y."/>
        </authorList>
    </citation>
    <scope>NUCLEOTIDE SEQUENCE</scope>
    <source>
        <strain evidence="2">HB182678</strain>
    </source>
</reference>
<dbReference type="SUPFAM" id="SSF47413">
    <property type="entry name" value="lambda repressor-like DNA-binding domains"/>
    <property type="match status" value="1"/>
</dbReference>
<dbReference type="EMBL" id="JACVXA010000041">
    <property type="protein sequence ID" value="MBE3639197.1"/>
    <property type="molecule type" value="Genomic_DNA"/>
</dbReference>
<dbReference type="GO" id="GO:0003677">
    <property type="term" value="F:DNA binding"/>
    <property type="evidence" value="ECO:0007669"/>
    <property type="project" value="InterPro"/>
</dbReference>
<evidence type="ECO:0000313" key="3">
    <source>
        <dbReference type="Proteomes" id="UP000609121"/>
    </source>
</evidence>
<sequence>MARSALTGTRIRERRTLLGLKQADLARAVEISPSYLNLIEHNRRRIAGRLLAEIARALGADVAQLTRGAGAELVDQLGQAAADLPGAGAETGRIDEFTGRFPGWAALVRDQHRRIEQLQDRIEGLSDRLSHDPRLGSAMHEVLSKATAIRSAASILVETEDIDEAWQRRFHRNLQGDSLALAESAQALTAFLDGAGAARAEPATPWGELELFLERHRFHFPALEAGAPVAALLDDAAGMSAPGRSLTRAWLERYRREAALLPLDEVIAALERGQAAQARLGAARGLPVTLVLRRLASAPPVPGQDPVGLVVCEPGGAIALRKPASGFLVPRTGSACALWPLYEALGAPGRLVSRQLLHSSGSGNPVRAFAVAEPRWPFGAEGPCLSEGWMALLPQPGGDGAGALPVGSACRVCVLAECPARSEPSVMTPGL</sequence>
<dbReference type="Pfam" id="PF01381">
    <property type="entry name" value="HTH_3"/>
    <property type="match status" value="1"/>
</dbReference>
<feature type="domain" description="HTH cro/C1-type" evidence="1">
    <location>
        <begin position="11"/>
        <end position="65"/>
    </location>
</feature>
<dbReference type="CDD" id="cd00093">
    <property type="entry name" value="HTH_XRE"/>
    <property type="match status" value="1"/>
</dbReference>
<dbReference type="InterPro" id="IPR010982">
    <property type="entry name" value="Lambda_DNA-bd_dom_sf"/>
</dbReference>
<dbReference type="AlphaFoldDB" id="A0A8J6YWT5"/>
<dbReference type="RefSeq" id="WP_193183619.1">
    <property type="nucleotide sequence ID" value="NZ_JACVXA010000041.1"/>
</dbReference>
<evidence type="ECO:0000313" key="2">
    <source>
        <dbReference type="EMBL" id="MBE3639197.1"/>
    </source>
</evidence>
<evidence type="ECO:0000259" key="1">
    <source>
        <dbReference type="PROSITE" id="PS50943"/>
    </source>
</evidence>
<dbReference type="PROSITE" id="PS50943">
    <property type="entry name" value="HTH_CROC1"/>
    <property type="match status" value="1"/>
</dbReference>
<organism evidence="2 3">
    <name type="scientific">Mangrovicoccus algicola</name>
    <dbReference type="NCBI Taxonomy" id="2771008"/>
    <lineage>
        <taxon>Bacteria</taxon>
        <taxon>Pseudomonadati</taxon>
        <taxon>Pseudomonadota</taxon>
        <taxon>Alphaproteobacteria</taxon>
        <taxon>Rhodobacterales</taxon>
        <taxon>Paracoccaceae</taxon>
        <taxon>Mangrovicoccus</taxon>
    </lineage>
</organism>
<accession>A0A8J6YWT5</accession>
<dbReference type="InterPro" id="IPR001387">
    <property type="entry name" value="Cro/C1-type_HTH"/>
</dbReference>
<dbReference type="Proteomes" id="UP000609121">
    <property type="component" value="Unassembled WGS sequence"/>
</dbReference>
<proteinExistence type="predicted"/>